<organism evidence="1 2">
    <name type="scientific">Stecheria intestinalis</name>
    <dbReference type="NCBI Taxonomy" id="2606630"/>
    <lineage>
        <taxon>Bacteria</taxon>
        <taxon>Bacillati</taxon>
        <taxon>Bacillota</taxon>
        <taxon>Erysipelotrichia</taxon>
        <taxon>Erysipelotrichales</taxon>
        <taxon>Erysipelotrichaceae</taxon>
        <taxon>Stecheria</taxon>
    </lineage>
</organism>
<accession>A0A7X2NSC8</accession>
<name>A0A7X2NSC8_9FIRM</name>
<proteinExistence type="predicted"/>
<dbReference type="AlphaFoldDB" id="A0A7X2NSC8"/>
<sequence length="162" mass="18267">MAVQYRDTTFQNIFDSILTATGFNVSDAYKVIRGKGVNISYAALTKYIKFTRVPSFTTAKSILSAFNFTIQDADLADVLQYSRAQLKRYGFSGTQYYQPQLRLNPARFGEFTSAQFSDLLDIRVRNGGYSSLNDYISSLIEQDLAANHYISAKAEEGEHHDN</sequence>
<evidence type="ECO:0000313" key="1">
    <source>
        <dbReference type="EMBL" id="MSS58426.1"/>
    </source>
</evidence>
<evidence type="ECO:0000313" key="2">
    <source>
        <dbReference type="Proteomes" id="UP000461880"/>
    </source>
</evidence>
<reference evidence="1 2" key="1">
    <citation type="submission" date="2019-08" db="EMBL/GenBank/DDBJ databases">
        <title>In-depth cultivation of the pig gut microbiome towards novel bacterial diversity and tailored functional studies.</title>
        <authorList>
            <person name="Wylensek D."/>
            <person name="Hitch T.C.A."/>
            <person name="Clavel T."/>
        </authorList>
    </citation>
    <scope>NUCLEOTIDE SEQUENCE [LARGE SCALE GENOMIC DNA]</scope>
    <source>
        <strain evidence="1 2">Oil+RF-744-GAM-WT-6</strain>
    </source>
</reference>
<dbReference type="EMBL" id="VUMN01000011">
    <property type="protein sequence ID" value="MSS58426.1"/>
    <property type="molecule type" value="Genomic_DNA"/>
</dbReference>
<dbReference type="Proteomes" id="UP000461880">
    <property type="component" value="Unassembled WGS sequence"/>
</dbReference>
<keyword evidence="2" id="KW-1185">Reference proteome</keyword>
<dbReference type="RefSeq" id="WP_154504191.1">
    <property type="nucleotide sequence ID" value="NZ_VUMN01000011.1"/>
</dbReference>
<protein>
    <submittedName>
        <fullName evidence="1">Uncharacterized protein</fullName>
    </submittedName>
</protein>
<gene>
    <name evidence="1" type="ORF">FYJ51_05860</name>
</gene>
<comment type="caution">
    <text evidence="1">The sequence shown here is derived from an EMBL/GenBank/DDBJ whole genome shotgun (WGS) entry which is preliminary data.</text>
</comment>